<keyword evidence="2" id="KW-1185">Reference proteome</keyword>
<sequence length="83" mass="9259">MRVFVTGIAAEACQTVGCDCEKRFVLEVCAVSDEKWDALNKRVGIFARMFGREAAVNVQTQSLDVLPEQVRDHLMLELMAVQA</sequence>
<evidence type="ECO:0000313" key="1">
    <source>
        <dbReference type="EMBL" id="MDG3013590.1"/>
    </source>
</evidence>
<dbReference type="Proteomes" id="UP001152755">
    <property type="component" value="Unassembled WGS sequence"/>
</dbReference>
<accession>A0A9X4LWF3</accession>
<protein>
    <submittedName>
        <fullName evidence="1">Uncharacterized protein</fullName>
    </submittedName>
</protein>
<proteinExistence type="predicted"/>
<dbReference type="AlphaFoldDB" id="A0A9X4LWF3"/>
<comment type="caution">
    <text evidence="1">The sequence shown here is derived from an EMBL/GenBank/DDBJ whole genome shotgun (WGS) entry which is preliminary data.</text>
</comment>
<gene>
    <name evidence="1" type="ORF">NVS88_03340</name>
</gene>
<evidence type="ECO:0000313" key="2">
    <source>
        <dbReference type="Proteomes" id="UP001152755"/>
    </source>
</evidence>
<organism evidence="1 2">
    <name type="scientific">Speluncibacter jeojiensis</name>
    <dbReference type="NCBI Taxonomy" id="2710754"/>
    <lineage>
        <taxon>Bacteria</taxon>
        <taxon>Bacillati</taxon>
        <taxon>Actinomycetota</taxon>
        <taxon>Actinomycetes</taxon>
        <taxon>Mycobacteriales</taxon>
        <taxon>Speluncibacteraceae</taxon>
        <taxon>Speluncibacter</taxon>
    </lineage>
</organism>
<dbReference type="EMBL" id="JANRHA010000001">
    <property type="protein sequence ID" value="MDG3013590.1"/>
    <property type="molecule type" value="Genomic_DNA"/>
</dbReference>
<reference evidence="1" key="1">
    <citation type="submission" date="2022-08" db="EMBL/GenBank/DDBJ databases">
        <title>Genome analysis of Corynebacteriales strain.</title>
        <authorList>
            <person name="Lee S.D."/>
        </authorList>
    </citation>
    <scope>NUCLEOTIDE SEQUENCE</scope>
    <source>
        <strain evidence="1">D3-21</strain>
    </source>
</reference>
<name>A0A9X4LWF3_9ACTN</name>
<dbReference type="RefSeq" id="WP_277835164.1">
    <property type="nucleotide sequence ID" value="NZ_JAAIVF010000007.1"/>
</dbReference>